<dbReference type="InterPro" id="IPR010442">
    <property type="entry name" value="PET_domain"/>
</dbReference>
<evidence type="ECO:0000256" key="2">
    <source>
        <dbReference type="ARBA" id="ARBA00022737"/>
    </source>
</evidence>
<evidence type="ECO:0000313" key="10">
    <source>
        <dbReference type="Proteomes" id="UP000887013"/>
    </source>
</evidence>
<dbReference type="InterPro" id="IPR001781">
    <property type="entry name" value="Znf_LIM"/>
</dbReference>
<protein>
    <submittedName>
        <fullName evidence="9">Four and a half LIM domains protein 1</fullName>
    </submittedName>
</protein>
<dbReference type="PROSITE" id="PS51303">
    <property type="entry name" value="PET"/>
    <property type="match status" value="1"/>
</dbReference>
<dbReference type="CDD" id="cd08368">
    <property type="entry name" value="LIM"/>
    <property type="match status" value="1"/>
</dbReference>
<evidence type="ECO:0000259" key="7">
    <source>
        <dbReference type="PROSITE" id="PS50023"/>
    </source>
</evidence>
<dbReference type="InterPro" id="IPR047120">
    <property type="entry name" value="Pk/Esn/Tes"/>
</dbReference>
<accession>A0A8X6QM92</accession>
<dbReference type="PROSITE" id="PS50023">
    <property type="entry name" value="LIM_DOMAIN_2"/>
    <property type="match status" value="4"/>
</dbReference>
<keyword evidence="1 5" id="KW-0479">Metal-binding</keyword>
<feature type="compositionally biased region" description="Polar residues" evidence="6">
    <location>
        <begin position="550"/>
        <end position="560"/>
    </location>
</feature>
<dbReference type="OrthoDB" id="10069167at2759"/>
<dbReference type="GO" id="GO:0008270">
    <property type="term" value="F:zinc ion binding"/>
    <property type="evidence" value="ECO:0007669"/>
    <property type="project" value="InterPro"/>
</dbReference>
<keyword evidence="4 5" id="KW-0440">LIM domain</keyword>
<dbReference type="SMART" id="SM00132">
    <property type="entry name" value="LIM"/>
    <property type="match status" value="6"/>
</dbReference>
<dbReference type="Gene3D" id="2.10.110.10">
    <property type="entry name" value="Cysteine Rich Protein"/>
    <property type="match status" value="6"/>
</dbReference>
<sequence>MSKSGNTEACEKFRIHSRRKICKECKQPKENHTLTEQDVRQIHKTLVSLADDCGAEKSKSNGTYSWIPPECPEDRLADYFRCFSREKVPEHNSEGFQWRLKQILKQIPETDISESACRFLEAESLPAFEAYIDEMKNKIIHFGFVKVWEKGMPLQCPTCLMLLENDELVVTPALVSAMVYHPACFICTECKDPLIDLIHCFEVDGKIYCIRHYSETQKQRCHACDELIFTSHYAQAKDAFYHRDHLRCFFCDDLILNSKGFENDGELYCVQCYEDMFSDDCQKCAKRIASDARQVTYEGKFWHYNCFTCESCGEIITDFENHDGKFYCVNCYNREFAPKCNGCKQAFEGQTKVVKYQDRTFHINCFKCADCKEVIGTGTFIPHGDLIYCKGCHVRNFGVRCFKCHYAITDDQGVTYNKQPYHADCFTCSKCQTQLGNQTFKNVEDNLYCVKCYGETFCKKCHSCNQPILIGEKDILYSYGDYKWHSECFTCRVCQSPLTDVSFIIRGNTLICKNCTSQEDTVSAAATSKKSDDRDINESNLKSSKEQIPAKSSSKTKTSQ</sequence>
<comment type="caution">
    <text evidence="9">The sequence shown here is derived from an EMBL/GenBank/DDBJ whole genome shotgun (WGS) entry which is preliminary data.</text>
</comment>
<dbReference type="Pfam" id="PF00412">
    <property type="entry name" value="LIM"/>
    <property type="match status" value="6"/>
</dbReference>
<feature type="domain" description="LIM zinc-binding" evidence="7">
    <location>
        <begin position="154"/>
        <end position="218"/>
    </location>
</feature>
<evidence type="ECO:0000256" key="6">
    <source>
        <dbReference type="SAM" id="MobiDB-lite"/>
    </source>
</evidence>
<feature type="domain" description="LIM zinc-binding" evidence="7">
    <location>
        <begin position="219"/>
        <end position="279"/>
    </location>
</feature>
<evidence type="ECO:0000256" key="1">
    <source>
        <dbReference type="ARBA" id="ARBA00022723"/>
    </source>
</evidence>
<evidence type="ECO:0000259" key="8">
    <source>
        <dbReference type="PROSITE" id="PS51303"/>
    </source>
</evidence>
<organism evidence="9 10">
    <name type="scientific">Nephila pilipes</name>
    <name type="common">Giant wood spider</name>
    <name type="synonym">Nephila maculata</name>
    <dbReference type="NCBI Taxonomy" id="299642"/>
    <lineage>
        <taxon>Eukaryota</taxon>
        <taxon>Metazoa</taxon>
        <taxon>Ecdysozoa</taxon>
        <taxon>Arthropoda</taxon>
        <taxon>Chelicerata</taxon>
        <taxon>Arachnida</taxon>
        <taxon>Araneae</taxon>
        <taxon>Araneomorphae</taxon>
        <taxon>Entelegynae</taxon>
        <taxon>Araneoidea</taxon>
        <taxon>Nephilidae</taxon>
        <taxon>Nephila</taxon>
    </lineage>
</organism>
<gene>
    <name evidence="9" type="primary">Fhl1</name>
    <name evidence="9" type="ORF">NPIL_592651</name>
</gene>
<evidence type="ECO:0000256" key="4">
    <source>
        <dbReference type="ARBA" id="ARBA00023038"/>
    </source>
</evidence>
<name>A0A8X6QM92_NEPPI</name>
<evidence type="ECO:0000256" key="3">
    <source>
        <dbReference type="ARBA" id="ARBA00022833"/>
    </source>
</evidence>
<dbReference type="AlphaFoldDB" id="A0A8X6QM92"/>
<dbReference type="Proteomes" id="UP000887013">
    <property type="component" value="Unassembled WGS sequence"/>
</dbReference>
<dbReference type="PANTHER" id="PTHR24211:SF37">
    <property type="entry name" value="PROTEIN ESPINAS-LIKE PROTEIN"/>
    <property type="match status" value="1"/>
</dbReference>
<keyword evidence="3 5" id="KW-0862">Zinc</keyword>
<evidence type="ECO:0000256" key="5">
    <source>
        <dbReference type="PROSITE-ProRule" id="PRU00125"/>
    </source>
</evidence>
<reference evidence="9" key="1">
    <citation type="submission" date="2020-08" db="EMBL/GenBank/DDBJ databases">
        <title>Multicomponent nature underlies the extraordinary mechanical properties of spider dragline silk.</title>
        <authorList>
            <person name="Kono N."/>
            <person name="Nakamura H."/>
            <person name="Mori M."/>
            <person name="Yoshida Y."/>
            <person name="Ohtoshi R."/>
            <person name="Malay A.D."/>
            <person name="Moran D.A.P."/>
            <person name="Tomita M."/>
            <person name="Numata K."/>
            <person name="Arakawa K."/>
        </authorList>
    </citation>
    <scope>NUCLEOTIDE SEQUENCE</scope>
</reference>
<feature type="region of interest" description="Disordered" evidence="6">
    <location>
        <begin position="526"/>
        <end position="560"/>
    </location>
</feature>
<dbReference type="PANTHER" id="PTHR24211">
    <property type="entry name" value="LIM DOMAIN-CONTAINING PROTEIN"/>
    <property type="match status" value="1"/>
</dbReference>
<feature type="domain" description="PET" evidence="8">
    <location>
        <begin position="45"/>
        <end position="157"/>
    </location>
</feature>
<dbReference type="SUPFAM" id="SSF57716">
    <property type="entry name" value="Glucocorticoid receptor-like (DNA-binding domain)"/>
    <property type="match status" value="5"/>
</dbReference>
<dbReference type="Pfam" id="PF06297">
    <property type="entry name" value="PET"/>
    <property type="match status" value="1"/>
</dbReference>
<keyword evidence="10" id="KW-1185">Reference proteome</keyword>
<dbReference type="PROSITE" id="PS00478">
    <property type="entry name" value="LIM_DOMAIN_1"/>
    <property type="match status" value="3"/>
</dbReference>
<proteinExistence type="predicted"/>
<dbReference type="EMBL" id="BMAW01129247">
    <property type="protein sequence ID" value="GFU29598.1"/>
    <property type="molecule type" value="Genomic_DNA"/>
</dbReference>
<evidence type="ECO:0000313" key="9">
    <source>
        <dbReference type="EMBL" id="GFU29598.1"/>
    </source>
</evidence>
<keyword evidence="2" id="KW-0677">Repeat</keyword>
<feature type="domain" description="LIM zinc-binding" evidence="7">
    <location>
        <begin position="338"/>
        <end position="399"/>
    </location>
</feature>
<feature type="domain" description="LIM zinc-binding" evidence="7">
    <location>
        <begin position="459"/>
        <end position="522"/>
    </location>
</feature>